<evidence type="ECO:0000313" key="2">
    <source>
        <dbReference type="EMBL" id="KYP65046.1"/>
    </source>
</evidence>
<dbReference type="Gramene" id="C.cajan_19108.t">
    <property type="protein sequence ID" value="C.cajan_19108.t"/>
    <property type="gene ID" value="C.cajan_19108"/>
</dbReference>
<feature type="non-terminal residue" evidence="2">
    <location>
        <position position="1"/>
    </location>
</feature>
<dbReference type="EMBL" id="CM003609">
    <property type="protein sequence ID" value="KYP65046.1"/>
    <property type="molecule type" value="Genomic_DNA"/>
</dbReference>
<protein>
    <recommendedName>
        <fullName evidence="1">Retrovirus-related Pol polyprotein from transposon TNT 1-94-like beta-barrel domain-containing protein</fullName>
    </recommendedName>
</protein>
<dbReference type="Pfam" id="PF22936">
    <property type="entry name" value="Pol_BBD"/>
    <property type="match status" value="1"/>
</dbReference>
<organism evidence="2 3">
    <name type="scientific">Cajanus cajan</name>
    <name type="common">Pigeon pea</name>
    <name type="synonym">Cajanus indicus</name>
    <dbReference type="NCBI Taxonomy" id="3821"/>
    <lineage>
        <taxon>Eukaryota</taxon>
        <taxon>Viridiplantae</taxon>
        <taxon>Streptophyta</taxon>
        <taxon>Embryophyta</taxon>
        <taxon>Tracheophyta</taxon>
        <taxon>Spermatophyta</taxon>
        <taxon>Magnoliopsida</taxon>
        <taxon>eudicotyledons</taxon>
        <taxon>Gunneridae</taxon>
        <taxon>Pentapetalae</taxon>
        <taxon>rosids</taxon>
        <taxon>fabids</taxon>
        <taxon>Fabales</taxon>
        <taxon>Fabaceae</taxon>
        <taxon>Papilionoideae</taxon>
        <taxon>50 kb inversion clade</taxon>
        <taxon>NPAAA clade</taxon>
        <taxon>indigoferoid/millettioid clade</taxon>
        <taxon>Phaseoleae</taxon>
        <taxon>Cajanus</taxon>
    </lineage>
</organism>
<evidence type="ECO:0000313" key="3">
    <source>
        <dbReference type="Proteomes" id="UP000075243"/>
    </source>
</evidence>
<gene>
    <name evidence="2" type="ORF">KK1_019662</name>
</gene>
<dbReference type="OMA" id="FAPACPY"/>
<evidence type="ECO:0000259" key="1">
    <source>
        <dbReference type="Pfam" id="PF22936"/>
    </source>
</evidence>
<feature type="domain" description="Retrovirus-related Pol polyprotein from transposon TNT 1-94-like beta-barrel" evidence="1">
    <location>
        <begin position="1"/>
        <end position="74"/>
    </location>
</feature>
<name>A0A151TDH1_CAJCA</name>
<proteinExistence type="predicted"/>
<reference evidence="2 3" key="1">
    <citation type="journal article" date="2012" name="Nat. Biotechnol.">
        <title>Draft genome sequence of pigeonpea (Cajanus cajan), an orphan legume crop of resource-poor farmers.</title>
        <authorList>
            <person name="Varshney R.K."/>
            <person name="Chen W."/>
            <person name="Li Y."/>
            <person name="Bharti A.K."/>
            <person name="Saxena R.K."/>
            <person name="Schlueter J.A."/>
            <person name="Donoghue M.T."/>
            <person name="Azam S."/>
            <person name="Fan G."/>
            <person name="Whaley A.M."/>
            <person name="Farmer A.D."/>
            <person name="Sheridan J."/>
            <person name="Iwata A."/>
            <person name="Tuteja R."/>
            <person name="Penmetsa R.V."/>
            <person name="Wu W."/>
            <person name="Upadhyaya H.D."/>
            <person name="Yang S.P."/>
            <person name="Shah T."/>
            <person name="Saxena K.B."/>
            <person name="Michael T."/>
            <person name="McCombie W.R."/>
            <person name="Yang B."/>
            <person name="Zhang G."/>
            <person name="Yang H."/>
            <person name="Wang J."/>
            <person name="Spillane C."/>
            <person name="Cook D.R."/>
            <person name="May G.D."/>
            <person name="Xu X."/>
            <person name="Jackson S.A."/>
        </authorList>
    </citation>
    <scope>NUCLEOTIDE SEQUENCE [LARGE SCALE GENOMIC DNA]</scope>
    <source>
        <strain evidence="3">cv. Asha</strain>
    </source>
</reference>
<sequence length="177" mass="19686">WMLDSGASNYISNNSSLFSFISSPKISHLVTVDNGSKVASQGIGQIPLSPLKLNFVLFIPHCPYNLISLSQLTRSLNCLVIFDANSFVIQEYSMGRLIGEEHESRGLYYLKPSPPMSCFATLAYSQATSSLKCESCQLVLGHRFLNKPIKDVTRLSLPFIQTFRNQAVSHLLILDIL</sequence>
<dbReference type="Proteomes" id="UP000075243">
    <property type="component" value="Chromosome 7"/>
</dbReference>
<dbReference type="AlphaFoldDB" id="A0A151TDH1"/>
<keyword evidence="3" id="KW-1185">Reference proteome</keyword>
<accession>A0A151TDH1</accession>
<dbReference type="InterPro" id="IPR054722">
    <property type="entry name" value="PolX-like_BBD"/>
</dbReference>